<gene>
    <name evidence="1" type="ORF">N5D63_21210</name>
</gene>
<comment type="caution">
    <text evidence="1">The sequence shown here is derived from an EMBL/GenBank/DDBJ whole genome shotgun (WGS) entry which is preliminary data.</text>
</comment>
<proteinExistence type="predicted"/>
<accession>A0AA42Q3X9</accession>
<reference evidence="1" key="1">
    <citation type="submission" date="2022-09" db="EMBL/GenBank/DDBJ databases">
        <title>Intensive care unit water sources are persistently colonized with multi-drug resistant bacteria and are the site of extensive horizontal gene transfer of antibiotic resistance genes.</title>
        <authorList>
            <person name="Diorio-Toth L."/>
        </authorList>
    </citation>
    <scope>NUCLEOTIDE SEQUENCE</scope>
    <source>
        <strain evidence="1">GD03832</strain>
    </source>
</reference>
<dbReference type="Gene3D" id="3.40.190.10">
    <property type="entry name" value="Periplasmic binding protein-like II"/>
    <property type="match status" value="1"/>
</dbReference>
<dbReference type="AlphaFoldDB" id="A0AA42Q3X9"/>
<sequence>MFNNLPTSLPYVQAGKLKALAVAGSECSPSLPNAPRIAKSG</sequence>
<evidence type="ECO:0000313" key="1">
    <source>
        <dbReference type="EMBL" id="MDH1336670.1"/>
    </source>
</evidence>
<name>A0AA42Q3X9_9BURK</name>
<protein>
    <submittedName>
        <fullName evidence="1">Tripartite tricarboxylate transporter substrate-binding protein</fullName>
    </submittedName>
</protein>
<dbReference type="EMBL" id="JAOCEK010000024">
    <property type="protein sequence ID" value="MDH1336670.1"/>
    <property type="molecule type" value="Genomic_DNA"/>
</dbReference>
<dbReference type="Proteomes" id="UP001161065">
    <property type="component" value="Unassembled WGS sequence"/>
</dbReference>
<organism evidence="1 2">
    <name type="scientific">Comamonas thiooxydans</name>
    <dbReference type="NCBI Taxonomy" id="363952"/>
    <lineage>
        <taxon>Bacteria</taxon>
        <taxon>Pseudomonadati</taxon>
        <taxon>Pseudomonadota</taxon>
        <taxon>Betaproteobacteria</taxon>
        <taxon>Burkholderiales</taxon>
        <taxon>Comamonadaceae</taxon>
        <taxon>Comamonas</taxon>
    </lineage>
</organism>
<evidence type="ECO:0000313" key="2">
    <source>
        <dbReference type="Proteomes" id="UP001161065"/>
    </source>
</evidence>